<evidence type="ECO:0000313" key="1">
    <source>
        <dbReference type="EMBL" id="JAH28878.1"/>
    </source>
</evidence>
<proteinExistence type="predicted"/>
<sequence>MICCSGLFKLLRCQNSHLWKEHHFKLQIKQQMHSIGIISINKTFQRV</sequence>
<accession>A0A0E9RKL7</accession>
<dbReference type="AlphaFoldDB" id="A0A0E9RKL7"/>
<dbReference type="EMBL" id="GBXM01079699">
    <property type="protein sequence ID" value="JAH28878.1"/>
    <property type="molecule type" value="Transcribed_RNA"/>
</dbReference>
<protein>
    <submittedName>
        <fullName evidence="1">Uncharacterized protein</fullName>
    </submittedName>
</protein>
<reference evidence="1" key="1">
    <citation type="submission" date="2014-11" db="EMBL/GenBank/DDBJ databases">
        <authorList>
            <person name="Amaro Gonzalez C."/>
        </authorList>
    </citation>
    <scope>NUCLEOTIDE SEQUENCE</scope>
</reference>
<name>A0A0E9RKL7_ANGAN</name>
<reference evidence="1" key="2">
    <citation type="journal article" date="2015" name="Fish Shellfish Immunol.">
        <title>Early steps in the European eel (Anguilla anguilla)-Vibrio vulnificus interaction in the gills: Role of the RtxA13 toxin.</title>
        <authorList>
            <person name="Callol A."/>
            <person name="Pajuelo D."/>
            <person name="Ebbesson L."/>
            <person name="Teles M."/>
            <person name="MacKenzie S."/>
            <person name="Amaro C."/>
        </authorList>
    </citation>
    <scope>NUCLEOTIDE SEQUENCE</scope>
</reference>
<organism evidence="1">
    <name type="scientific">Anguilla anguilla</name>
    <name type="common">European freshwater eel</name>
    <name type="synonym">Muraena anguilla</name>
    <dbReference type="NCBI Taxonomy" id="7936"/>
    <lineage>
        <taxon>Eukaryota</taxon>
        <taxon>Metazoa</taxon>
        <taxon>Chordata</taxon>
        <taxon>Craniata</taxon>
        <taxon>Vertebrata</taxon>
        <taxon>Euteleostomi</taxon>
        <taxon>Actinopterygii</taxon>
        <taxon>Neopterygii</taxon>
        <taxon>Teleostei</taxon>
        <taxon>Anguilliformes</taxon>
        <taxon>Anguillidae</taxon>
        <taxon>Anguilla</taxon>
    </lineage>
</organism>